<dbReference type="Proteomes" id="UP001152798">
    <property type="component" value="Chromosome 4"/>
</dbReference>
<protein>
    <submittedName>
        <fullName evidence="2">Uncharacterized protein</fullName>
    </submittedName>
</protein>
<organism evidence="2 3">
    <name type="scientific">Nezara viridula</name>
    <name type="common">Southern green stink bug</name>
    <name type="synonym">Cimex viridulus</name>
    <dbReference type="NCBI Taxonomy" id="85310"/>
    <lineage>
        <taxon>Eukaryota</taxon>
        <taxon>Metazoa</taxon>
        <taxon>Ecdysozoa</taxon>
        <taxon>Arthropoda</taxon>
        <taxon>Hexapoda</taxon>
        <taxon>Insecta</taxon>
        <taxon>Pterygota</taxon>
        <taxon>Neoptera</taxon>
        <taxon>Paraneoptera</taxon>
        <taxon>Hemiptera</taxon>
        <taxon>Heteroptera</taxon>
        <taxon>Panheteroptera</taxon>
        <taxon>Pentatomomorpha</taxon>
        <taxon>Pentatomoidea</taxon>
        <taxon>Pentatomidae</taxon>
        <taxon>Pentatominae</taxon>
        <taxon>Nezara</taxon>
    </lineage>
</organism>
<feature type="region of interest" description="Disordered" evidence="1">
    <location>
        <begin position="65"/>
        <end position="84"/>
    </location>
</feature>
<gene>
    <name evidence="2" type="ORF">NEZAVI_LOCUS9894</name>
</gene>
<proteinExistence type="predicted"/>
<dbReference type="EMBL" id="OV725080">
    <property type="protein sequence ID" value="CAH1400715.1"/>
    <property type="molecule type" value="Genomic_DNA"/>
</dbReference>
<evidence type="ECO:0000256" key="1">
    <source>
        <dbReference type="SAM" id="MobiDB-lite"/>
    </source>
</evidence>
<sequence length="84" mass="9485">MIVCMHTALKKPRKSLEEWVEKSLSFPAGSAPAHKARSTQQWQQKEYPRVHLCLGLALRKPWSQPTRLSALDRTGEDGMAQSTP</sequence>
<reference evidence="2" key="1">
    <citation type="submission" date="2022-01" db="EMBL/GenBank/DDBJ databases">
        <authorList>
            <person name="King R."/>
        </authorList>
    </citation>
    <scope>NUCLEOTIDE SEQUENCE</scope>
</reference>
<name>A0A9P0HEY4_NEZVI</name>
<dbReference type="AlphaFoldDB" id="A0A9P0HEY4"/>
<evidence type="ECO:0000313" key="3">
    <source>
        <dbReference type="Proteomes" id="UP001152798"/>
    </source>
</evidence>
<evidence type="ECO:0000313" key="2">
    <source>
        <dbReference type="EMBL" id="CAH1400715.1"/>
    </source>
</evidence>
<accession>A0A9P0HEY4</accession>
<keyword evidence="3" id="KW-1185">Reference proteome</keyword>